<keyword evidence="4" id="KW-1185">Reference proteome</keyword>
<evidence type="ECO:0000256" key="1">
    <source>
        <dbReference type="ARBA" id="ARBA00023054"/>
    </source>
</evidence>
<dbReference type="GO" id="GO:0005856">
    <property type="term" value="C:cytoskeleton"/>
    <property type="evidence" value="ECO:0007669"/>
    <property type="project" value="TreeGrafter"/>
</dbReference>
<evidence type="ECO:0000256" key="2">
    <source>
        <dbReference type="SAM" id="Coils"/>
    </source>
</evidence>
<dbReference type="EMBL" id="UYRS01018848">
    <property type="protein sequence ID" value="VDK40709.1"/>
    <property type="molecule type" value="Genomic_DNA"/>
</dbReference>
<dbReference type="OrthoDB" id="10262929at2759"/>
<dbReference type="PANTHER" id="PTHR32083:SF34">
    <property type="entry name" value="COILED-COIL DOMAIN-CONTAINING PROTEIN 146"/>
    <property type="match status" value="1"/>
</dbReference>
<gene>
    <name evidence="3" type="ORF">TASK_LOCUS8633</name>
</gene>
<protein>
    <submittedName>
        <fullName evidence="5">Coiled-coil domain-containing protein 146</fullName>
    </submittedName>
</protein>
<organism evidence="5">
    <name type="scientific">Taenia asiatica</name>
    <name type="common">Asian tapeworm</name>
    <dbReference type="NCBI Taxonomy" id="60517"/>
    <lineage>
        <taxon>Eukaryota</taxon>
        <taxon>Metazoa</taxon>
        <taxon>Spiralia</taxon>
        <taxon>Lophotrochozoa</taxon>
        <taxon>Platyhelminthes</taxon>
        <taxon>Cestoda</taxon>
        <taxon>Eucestoda</taxon>
        <taxon>Cyclophyllidea</taxon>
        <taxon>Taeniidae</taxon>
        <taxon>Taenia</taxon>
    </lineage>
</organism>
<proteinExistence type="predicted"/>
<dbReference type="WBParaSite" id="TASK_0000863201-mRNA-1">
    <property type="protein sequence ID" value="TASK_0000863201-mRNA-1"/>
    <property type="gene ID" value="TASK_0000863201"/>
</dbReference>
<dbReference type="PANTHER" id="PTHR32083">
    <property type="entry name" value="CILIA AND FLAGELLA-ASSOCIATED PROTEIN 58-RELATED"/>
    <property type="match status" value="1"/>
</dbReference>
<accession>A0A158RA83</accession>
<sequence length="930" mass="108240">MSAFFDDDEATPFLIANPCDEENIEAMDSQLDVNNGIALQKIDELCLEGKITATETAMYKARYIKLHGALKRSRDSVYKLHALMKYCHSELERQEMELSKTEQFPENAVTEPLMMRAQIISTYNCAMETEERVETLSYEEALLREERKLLKRDFSRFPMSELEALGEDIDIFAEMERRYKSLQAQYQETFMEIDMMRLENKRSREQLRVSKDFLNDIRLEHTESQLRLNRVKADCVLATALPGQYIKETEKARKYKSDYEKKIRSLDAQHSILVGQMEKLESELQAVTANNENCKLEIARNKEKVDLNKEQTEDLIRSFANWQDLEMVSRTEKAKLTQRYETFVSEKKEYQQEQSKLKWEKDSNAKQMKKAQAQLDVYIDSNASAAFEKARARLAVTPKYDNTLLKRKEKLNAYLQNLHSDITEEEKRMAAEYVHINQAVVLSERRLSLLERSRAENLELLQLATSLSEEMARAVCEFNGAFRKHSRLAEDCQIKLRLIERQLDELQTLETRLNDVSNLYMDAKKERNNCVSLLQAAVQVASATRERLRQRGNEAEILLTAAQRSEAQLSTVRSTTVRLIAQRDHKRHDLCKVAAAVAVQSAKREQMRLKLNRLTLMHNQAEASSIALKKACERNAKIRNERAILLIERNQEVYLLQEREKYQTIAMASAKMDLSGLEAEYQTSQLYLKQLRHMIHLLREQVPKKMHLEGSVHGLIQELIGIRTYKAQLVSWFEDPDRPGRLRLLGGADPSQSELWVILGRLEKRLAAKEEDLAEKNLTYEAIGRLVDALRVKTDANRDDTFRMAVKVNGIQLKLIKLRKKLETKYAELIVSNFEHRKLQNEVRNRERHLDVCMIRTLSEMPPSKEIAREYRLIKRRERIRREHKIEKAQGMRKILPQREPIPKLPFIGGPLNKIKLGRIAAVESKSLTR</sequence>
<keyword evidence="1 2" id="KW-0175">Coiled coil</keyword>
<name>A0A158RA83_TAEAS</name>
<evidence type="ECO:0000313" key="5">
    <source>
        <dbReference type="WBParaSite" id="TASK_0000863201-mRNA-1"/>
    </source>
</evidence>
<evidence type="ECO:0000313" key="3">
    <source>
        <dbReference type="EMBL" id="VDK40709.1"/>
    </source>
</evidence>
<reference evidence="3 4" key="2">
    <citation type="submission" date="2018-11" db="EMBL/GenBank/DDBJ databases">
        <authorList>
            <consortium name="Pathogen Informatics"/>
        </authorList>
    </citation>
    <scope>NUCLEOTIDE SEQUENCE [LARGE SCALE GENOMIC DNA]</scope>
</reference>
<evidence type="ECO:0000313" key="4">
    <source>
        <dbReference type="Proteomes" id="UP000282613"/>
    </source>
</evidence>
<dbReference type="STRING" id="60517.A0A158RA83"/>
<feature type="coiled-coil region" evidence="2">
    <location>
        <begin position="263"/>
        <end position="304"/>
    </location>
</feature>
<feature type="coiled-coil region" evidence="2">
    <location>
        <begin position="489"/>
        <end position="526"/>
    </location>
</feature>
<dbReference type="Proteomes" id="UP000282613">
    <property type="component" value="Unassembled WGS sequence"/>
</dbReference>
<reference evidence="5" key="1">
    <citation type="submission" date="2016-04" db="UniProtKB">
        <authorList>
            <consortium name="WormBaseParasite"/>
        </authorList>
    </citation>
    <scope>IDENTIFICATION</scope>
</reference>
<dbReference type="AlphaFoldDB" id="A0A158RA83"/>